<keyword evidence="4" id="KW-0949">S-adenosyl-L-methionine</keyword>
<evidence type="ECO:0000256" key="3">
    <source>
        <dbReference type="ARBA" id="ARBA00022679"/>
    </source>
</evidence>
<proteinExistence type="inferred from homology"/>
<evidence type="ECO:0000313" key="8">
    <source>
        <dbReference type="EMBL" id="MBM3282160.1"/>
    </source>
</evidence>
<protein>
    <recommendedName>
        <fullName evidence="6">tRNA(Phe) 7-((3-amino-3-carboxypropyl)-4-demethylwyosine(37)-N(4))-methyltransferase</fullName>
    </recommendedName>
</protein>
<dbReference type="InterPro" id="IPR036602">
    <property type="entry name" value="tRNA_yW-synthesising-like_sf"/>
</dbReference>
<name>A0A8T4C889_9ARCH</name>
<evidence type="ECO:0000256" key="5">
    <source>
        <dbReference type="ARBA" id="ARBA00022694"/>
    </source>
</evidence>
<evidence type="ECO:0000256" key="6">
    <source>
        <dbReference type="ARBA" id="ARBA00030554"/>
    </source>
</evidence>
<accession>A0A8T4C889</accession>
<dbReference type="GO" id="GO:0032259">
    <property type="term" value="P:methylation"/>
    <property type="evidence" value="ECO:0007669"/>
    <property type="project" value="UniProtKB-KW"/>
</dbReference>
<dbReference type="Proteomes" id="UP000774699">
    <property type="component" value="Unassembled WGS sequence"/>
</dbReference>
<evidence type="ECO:0000256" key="4">
    <source>
        <dbReference type="ARBA" id="ARBA00022691"/>
    </source>
</evidence>
<evidence type="ECO:0000256" key="2">
    <source>
        <dbReference type="ARBA" id="ARBA00022603"/>
    </source>
</evidence>
<gene>
    <name evidence="8" type="ORF">FJY86_02360</name>
</gene>
<feature type="non-terminal residue" evidence="8">
    <location>
        <position position="168"/>
    </location>
</feature>
<dbReference type="Pfam" id="PF02676">
    <property type="entry name" value="TYW3"/>
    <property type="match status" value="1"/>
</dbReference>
<keyword evidence="3" id="KW-0808">Transferase</keyword>
<evidence type="ECO:0000256" key="1">
    <source>
        <dbReference type="ARBA" id="ARBA00008569"/>
    </source>
</evidence>
<dbReference type="AlphaFoldDB" id="A0A8T4C889"/>
<dbReference type="Gene3D" id="3.30.1960.10">
    <property type="entry name" value="tRNA wybutosine-synthesizing-like"/>
    <property type="match status" value="1"/>
</dbReference>
<dbReference type="InterPro" id="IPR003827">
    <property type="entry name" value="tRNA_yW-synthesising"/>
</dbReference>
<keyword evidence="2" id="KW-0489">Methyltransferase</keyword>
<dbReference type="GO" id="GO:0008033">
    <property type="term" value="P:tRNA processing"/>
    <property type="evidence" value="ECO:0007669"/>
    <property type="project" value="UniProtKB-KW"/>
</dbReference>
<dbReference type="PANTHER" id="PTHR48418:SF1">
    <property type="entry name" value="TRNA WYBUTOSINE-SYNTHESIZING PROTEIN 3"/>
    <property type="match status" value="1"/>
</dbReference>
<evidence type="ECO:0000313" key="9">
    <source>
        <dbReference type="Proteomes" id="UP000774699"/>
    </source>
</evidence>
<comment type="similarity">
    <text evidence="1">Belongs to the TYW3 family.</text>
</comment>
<feature type="domain" description="tRNA wybutosine-synthesizing protein" evidence="7">
    <location>
        <begin position="12"/>
        <end position="165"/>
    </location>
</feature>
<dbReference type="EMBL" id="VGJJ01000013">
    <property type="protein sequence ID" value="MBM3282160.1"/>
    <property type="molecule type" value="Genomic_DNA"/>
</dbReference>
<reference evidence="8" key="1">
    <citation type="submission" date="2019-03" db="EMBL/GenBank/DDBJ databases">
        <title>Lake Tanganyika Metagenome-Assembled Genomes (MAGs).</title>
        <authorList>
            <person name="Tran P."/>
        </authorList>
    </citation>
    <scope>NUCLEOTIDE SEQUENCE</scope>
    <source>
        <strain evidence="8">M_DeepCast_50m_m2_156</strain>
    </source>
</reference>
<keyword evidence="5" id="KW-0819">tRNA processing</keyword>
<organism evidence="8 9">
    <name type="scientific">Candidatus Iainarchaeum sp</name>
    <dbReference type="NCBI Taxonomy" id="3101447"/>
    <lineage>
        <taxon>Archaea</taxon>
        <taxon>Candidatus Iainarchaeota</taxon>
        <taxon>Candidatus Iainarchaeia</taxon>
        <taxon>Candidatus Iainarchaeales</taxon>
        <taxon>Candidatus Iainarchaeaceae</taxon>
        <taxon>Candidatus Iainarchaeum</taxon>
    </lineage>
</organism>
<sequence length="168" mass="19785">MMGQNKKKFEMIKQNAAETLHTAIREKKIDPLMISISKHVEKTKNYFTTSTCSGRITLMDLNEDESKKENVFYRKWHRKVKMEEVWKAIEDYSTNGNVWLRQDAFVYVIGTNTWENAEKIIRACQEAGVKRYGVHHFEEEKILMEIFGTQNMSIPLITKGKILIEKKH</sequence>
<comment type="caution">
    <text evidence="8">The sequence shown here is derived from an EMBL/GenBank/DDBJ whole genome shotgun (WGS) entry which is preliminary data.</text>
</comment>
<dbReference type="GO" id="GO:0008168">
    <property type="term" value="F:methyltransferase activity"/>
    <property type="evidence" value="ECO:0007669"/>
    <property type="project" value="UniProtKB-KW"/>
</dbReference>
<dbReference type="SUPFAM" id="SSF111278">
    <property type="entry name" value="SSo0622-like"/>
    <property type="match status" value="1"/>
</dbReference>
<dbReference type="PANTHER" id="PTHR48418">
    <property type="entry name" value="TRNA WYBUTOSINE-SYNTHESIZING PROTEIN 3"/>
    <property type="match status" value="1"/>
</dbReference>
<evidence type="ECO:0000259" key="7">
    <source>
        <dbReference type="Pfam" id="PF02676"/>
    </source>
</evidence>